<name>A0ABY9DWR6_VITVI</name>
<dbReference type="PANTHER" id="PTHR34427">
    <property type="entry name" value="DUF4283 DOMAIN PROTEIN"/>
    <property type="match status" value="1"/>
</dbReference>
<dbReference type="InterPro" id="IPR025558">
    <property type="entry name" value="DUF4283"/>
</dbReference>
<evidence type="ECO:0000313" key="2">
    <source>
        <dbReference type="EMBL" id="WKA11616.1"/>
    </source>
</evidence>
<feature type="domain" description="DUF4283" evidence="1">
    <location>
        <begin position="62"/>
        <end position="146"/>
    </location>
</feature>
<accession>A0ABY9DWR6</accession>
<keyword evidence="3" id="KW-1185">Reference proteome</keyword>
<gene>
    <name evidence="2" type="ORF">VitviT2T_029097</name>
</gene>
<dbReference type="Proteomes" id="UP001227230">
    <property type="component" value="Chromosome 18"/>
</dbReference>
<reference evidence="2 3" key="1">
    <citation type="journal article" date="2023" name="Hortic Res">
        <title>The complete reference genome for grapevine (Vitis vinifera L.) genetics and breeding.</title>
        <authorList>
            <person name="Shi X."/>
            <person name="Cao S."/>
            <person name="Wang X."/>
            <person name="Huang S."/>
            <person name="Wang Y."/>
            <person name="Liu Z."/>
            <person name="Liu W."/>
            <person name="Leng X."/>
            <person name="Peng Y."/>
            <person name="Wang N."/>
            <person name="Wang Y."/>
            <person name="Ma Z."/>
            <person name="Xu X."/>
            <person name="Zhang F."/>
            <person name="Xue H."/>
            <person name="Zhong H."/>
            <person name="Wang Y."/>
            <person name="Zhang K."/>
            <person name="Velt A."/>
            <person name="Avia K."/>
            <person name="Holtgrawe D."/>
            <person name="Grimplet J."/>
            <person name="Matus J.T."/>
            <person name="Ware D."/>
            <person name="Wu X."/>
            <person name="Wang H."/>
            <person name="Liu C."/>
            <person name="Fang Y."/>
            <person name="Rustenholz C."/>
            <person name="Cheng Z."/>
            <person name="Xiao H."/>
            <person name="Zhou Y."/>
        </authorList>
    </citation>
    <scope>NUCLEOTIDE SEQUENCE [LARGE SCALE GENOMIC DNA]</scope>
    <source>
        <strain evidence="3">cv. Pinot noir / PN40024</strain>
        <tissue evidence="2">Leaf</tissue>
    </source>
</reference>
<dbReference type="Pfam" id="PF14111">
    <property type="entry name" value="DUF4283"/>
    <property type="match status" value="1"/>
</dbReference>
<evidence type="ECO:0000313" key="3">
    <source>
        <dbReference type="Proteomes" id="UP001227230"/>
    </source>
</evidence>
<organism evidence="2 3">
    <name type="scientific">Vitis vinifera</name>
    <name type="common">Grape</name>
    <dbReference type="NCBI Taxonomy" id="29760"/>
    <lineage>
        <taxon>Eukaryota</taxon>
        <taxon>Viridiplantae</taxon>
        <taxon>Streptophyta</taxon>
        <taxon>Embryophyta</taxon>
        <taxon>Tracheophyta</taxon>
        <taxon>Spermatophyta</taxon>
        <taxon>Magnoliopsida</taxon>
        <taxon>eudicotyledons</taxon>
        <taxon>Gunneridae</taxon>
        <taxon>Pentapetalae</taxon>
        <taxon>rosids</taxon>
        <taxon>Vitales</taxon>
        <taxon>Vitaceae</taxon>
        <taxon>Viteae</taxon>
        <taxon>Vitis</taxon>
    </lineage>
</organism>
<dbReference type="EMBL" id="CP126665">
    <property type="protein sequence ID" value="WKA11616.1"/>
    <property type="molecule type" value="Genomic_DNA"/>
</dbReference>
<sequence length="216" mass="24689">MAETLRRLSVAIGRKESRKDKTMLLKPNLVKTFAEVVKLPRSKGRAAVRVEVRENDLSRNLNKLVHCLVGFWNPSSVRGDNLKSWRTQMAKSWGLKGKLGLTKLERGKVLLEFELLAEVEKALNLGRISVGRLLMRLEKWSPETGCLMEEEQMSEAWVRIVGLPISLWDRFILRRVGEECGGFLIVDSQTEKLEELQWARILVKLNGEELPNAVEI</sequence>
<dbReference type="PANTHER" id="PTHR34427:SF5">
    <property type="entry name" value="DUF4283 DOMAIN-CONTAINING PROTEIN"/>
    <property type="match status" value="1"/>
</dbReference>
<proteinExistence type="predicted"/>
<evidence type="ECO:0000259" key="1">
    <source>
        <dbReference type="Pfam" id="PF14111"/>
    </source>
</evidence>
<protein>
    <recommendedName>
        <fullName evidence="1">DUF4283 domain-containing protein</fullName>
    </recommendedName>
</protein>